<evidence type="ECO:0000259" key="5">
    <source>
        <dbReference type="PROSITE" id="PS50931"/>
    </source>
</evidence>
<dbReference type="Pfam" id="PF03466">
    <property type="entry name" value="LysR_substrate"/>
    <property type="match status" value="1"/>
</dbReference>
<dbReference type="GO" id="GO:0003677">
    <property type="term" value="F:DNA binding"/>
    <property type="evidence" value="ECO:0007669"/>
    <property type="project" value="UniProtKB-KW"/>
</dbReference>
<dbReference type="SUPFAM" id="SSF53850">
    <property type="entry name" value="Periplasmic binding protein-like II"/>
    <property type="match status" value="1"/>
</dbReference>
<dbReference type="InterPro" id="IPR036390">
    <property type="entry name" value="WH_DNA-bd_sf"/>
</dbReference>
<accession>A0A193C8K3</accession>
<dbReference type="PANTHER" id="PTHR30346:SF29">
    <property type="entry name" value="LYSR SUBSTRATE-BINDING"/>
    <property type="match status" value="1"/>
</dbReference>
<dbReference type="FunFam" id="1.10.10.10:FF:000001">
    <property type="entry name" value="LysR family transcriptional regulator"/>
    <property type="match status" value="1"/>
</dbReference>
<dbReference type="CDD" id="cd08423">
    <property type="entry name" value="PBP2_LTTR_like_6"/>
    <property type="match status" value="1"/>
</dbReference>
<feature type="domain" description="HTH lysR-type" evidence="5">
    <location>
        <begin position="2"/>
        <end position="59"/>
    </location>
</feature>
<dbReference type="InterPro" id="IPR005119">
    <property type="entry name" value="LysR_subst-bd"/>
</dbReference>
<keyword evidence="4" id="KW-0804">Transcription</keyword>
<protein>
    <submittedName>
        <fullName evidence="6">LysR family transcriptional regulator</fullName>
    </submittedName>
</protein>
<evidence type="ECO:0000256" key="2">
    <source>
        <dbReference type="ARBA" id="ARBA00023015"/>
    </source>
</evidence>
<dbReference type="PROSITE" id="PS50931">
    <property type="entry name" value="HTH_LYSR"/>
    <property type="match status" value="1"/>
</dbReference>
<reference evidence="6 7" key="1">
    <citation type="journal article" date="2015" name="Genome Announc.">
        <title>Draft Genome Sequence of Norvancomycin-Producing Strain Amycolatopsis orientalis CPCC200066.</title>
        <authorList>
            <person name="Lei X."/>
            <person name="Yuan F."/>
            <person name="Shi Y."/>
            <person name="Li X."/>
            <person name="Wang L."/>
            <person name="Hong B."/>
        </authorList>
    </citation>
    <scope>NUCLEOTIDE SEQUENCE [LARGE SCALE GENOMIC DNA]</scope>
    <source>
        <strain evidence="6 7">B-37</strain>
    </source>
</reference>
<dbReference type="Pfam" id="PF00126">
    <property type="entry name" value="HTH_1"/>
    <property type="match status" value="1"/>
</dbReference>
<evidence type="ECO:0000313" key="6">
    <source>
        <dbReference type="EMBL" id="ANN20698.1"/>
    </source>
</evidence>
<gene>
    <name evidence="6" type="ORF">SD37_37325</name>
</gene>
<dbReference type="SUPFAM" id="SSF46785">
    <property type="entry name" value="Winged helix' DNA-binding domain"/>
    <property type="match status" value="1"/>
</dbReference>
<name>A0A193C8K3_AMYOR</name>
<dbReference type="Gene3D" id="3.40.190.10">
    <property type="entry name" value="Periplasmic binding protein-like II"/>
    <property type="match status" value="2"/>
</dbReference>
<evidence type="ECO:0000256" key="3">
    <source>
        <dbReference type="ARBA" id="ARBA00023125"/>
    </source>
</evidence>
<dbReference type="Gene3D" id="1.10.10.10">
    <property type="entry name" value="Winged helix-like DNA-binding domain superfamily/Winged helix DNA-binding domain"/>
    <property type="match status" value="1"/>
</dbReference>
<dbReference type="GO" id="GO:0032993">
    <property type="term" value="C:protein-DNA complex"/>
    <property type="evidence" value="ECO:0007669"/>
    <property type="project" value="TreeGrafter"/>
</dbReference>
<sequence length="312" mass="33167">MLDVRRMQVLRAVISSGSITAAARNLGYTPSAISQQLSTLEREAGVELLERVGRGVRPTPAGSLLSEHAETLSTQLAKAEAALTELKEGRTGRLAIRYFATAGASLVPLAVAALRRDFPGVRLDLKLVEPDDSMPEIESGKADVAMIVLPTSTPRVKGVEYVHVLDDPYRAILPKNHRLARKRVLDLGELAEDPWVGVDGLPGACRDILLEACGAAGFAPNHVVEAEDYQTAQGFVAAGLGVALIPELGLGAPHPGVAIRKVRRPDPVRSIHAAVAAHAREHPAVRRFLSAIREGALTGQVRGSDQVGRKTG</sequence>
<dbReference type="AlphaFoldDB" id="A0A193C8K3"/>
<dbReference type="EMBL" id="CP016174">
    <property type="protein sequence ID" value="ANN20698.1"/>
    <property type="molecule type" value="Genomic_DNA"/>
</dbReference>
<keyword evidence="2" id="KW-0805">Transcription regulation</keyword>
<evidence type="ECO:0000256" key="1">
    <source>
        <dbReference type="ARBA" id="ARBA00009437"/>
    </source>
</evidence>
<dbReference type="InterPro" id="IPR000847">
    <property type="entry name" value="LysR_HTH_N"/>
</dbReference>
<keyword evidence="3" id="KW-0238">DNA-binding</keyword>
<dbReference type="eggNOG" id="COG0583">
    <property type="taxonomic scope" value="Bacteria"/>
</dbReference>
<proteinExistence type="inferred from homology"/>
<dbReference type="STRING" id="31958.SD37_37325"/>
<dbReference type="KEGG" id="aori:SD37_37325"/>
<dbReference type="GO" id="GO:0003700">
    <property type="term" value="F:DNA-binding transcription factor activity"/>
    <property type="evidence" value="ECO:0007669"/>
    <property type="project" value="InterPro"/>
</dbReference>
<dbReference type="PANTHER" id="PTHR30346">
    <property type="entry name" value="TRANSCRIPTIONAL DUAL REGULATOR HCAR-RELATED"/>
    <property type="match status" value="1"/>
</dbReference>
<dbReference type="Proteomes" id="UP000093695">
    <property type="component" value="Chromosome"/>
</dbReference>
<comment type="similarity">
    <text evidence="1">Belongs to the LysR transcriptional regulatory family.</text>
</comment>
<dbReference type="InterPro" id="IPR036388">
    <property type="entry name" value="WH-like_DNA-bd_sf"/>
</dbReference>
<organism evidence="6 7">
    <name type="scientific">Amycolatopsis orientalis</name>
    <name type="common">Nocardia orientalis</name>
    <dbReference type="NCBI Taxonomy" id="31958"/>
    <lineage>
        <taxon>Bacteria</taxon>
        <taxon>Bacillati</taxon>
        <taxon>Actinomycetota</taxon>
        <taxon>Actinomycetes</taxon>
        <taxon>Pseudonocardiales</taxon>
        <taxon>Pseudonocardiaceae</taxon>
        <taxon>Amycolatopsis</taxon>
    </lineage>
</organism>
<keyword evidence="7" id="KW-1185">Reference proteome</keyword>
<dbReference type="RefSeq" id="WP_044855665.1">
    <property type="nucleotide sequence ID" value="NZ_CP016174.1"/>
</dbReference>
<evidence type="ECO:0000313" key="7">
    <source>
        <dbReference type="Proteomes" id="UP000093695"/>
    </source>
</evidence>
<evidence type="ECO:0000256" key="4">
    <source>
        <dbReference type="ARBA" id="ARBA00023163"/>
    </source>
</evidence>